<protein>
    <recommendedName>
        <fullName evidence="4">Kinase</fullName>
    </recommendedName>
</protein>
<evidence type="ECO:0000256" key="2">
    <source>
        <dbReference type="SAM" id="Phobius"/>
    </source>
</evidence>
<evidence type="ECO:0008006" key="4">
    <source>
        <dbReference type="Google" id="ProtNLM"/>
    </source>
</evidence>
<dbReference type="AlphaFoldDB" id="A0A0F9P7P9"/>
<comment type="caution">
    <text evidence="3">The sequence shown here is derived from an EMBL/GenBank/DDBJ whole genome shotgun (WGS) entry which is preliminary data.</text>
</comment>
<dbReference type="EMBL" id="LAZR01002746">
    <property type="protein sequence ID" value="KKN26119.1"/>
    <property type="molecule type" value="Genomic_DNA"/>
</dbReference>
<keyword evidence="2" id="KW-1133">Transmembrane helix</keyword>
<evidence type="ECO:0000256" key="1">
    <source>
        <dbReference type="SAM" id="MobiDB-lite"/>
    </source>
</evidence>
<organism evidence="3">
    <name type="scientific">marine sediment metagenome</name>
    <dbReference type="NCBI Taxonomy" id="412755"/>
    <lineage>
        <taxon>unclassified sequences</taxon>
        <taxon>metagenomes</taxon>
        <taxon>ecological metagenomes</taxon>
    </lineage>
</organism>
<name>A0A0F9P7P9_9ZZZZ</name>
<gene>
    <name evidence="3" type="ORF">LCGC14_0877810</name>
</gene>
<feature type="region of interest" description="Disordered" evidence="1">
    <location>
        <begin position="103"/>
        <end position="131"/>
    </location>
</feature>
<evidence type="ECO:0000313" key="3">
    <source>
        <dbReference type="EMBL" id="KKN26119.1"/>
    </source>
</evidence>
<proteinExistence type="predicted"/>
<keyword evidence="2" id="KW-0812">Transmembrane</keyword>
<reference evidence="3" key="1">
    <citation type="journal article" date="2015" name="Nature">
        <title>Complex archaea that bridge the gap between prokaryotes and eukaryotes.</title>
        <authorList>
            <person name="Spang A."/>
            <person name="Saw J.H."/>
            <person name="Jorgensen S.L."/>
            <person name="Zaremba-Niedzwiedzka K."/>
            <person name="Martijn J."/>
            <person name="Lind A.E."/>
            <person name="van Eijk R."/>
            <person name="Schleper C."/>
            <person name="Guy L."/>
            <person name="Ettema T.J."/>
        </authorList>
    </citation>
    <scope>NUCLEOTIDE SEQUENCE</scope>
</reference>
<keyword evidence="2" id="KW-0472">Membrane</keyword>
<feature type="compositionally biased region" description="Low complexity" evidence="1">
    <location>
        <begin position="113"/>
        <end position="131"/>
    </location>
</feature>
<sequence length="131" mass="14236">MSQNDALYTIRSLFVTALIAIGGTVLVLELSGGIKHSDNKDHIPVGDFQAIHITEGETFRMSPKASELHAVCENGYLAIAADVDPSFMGILVDYKNRGVRCYQPSPNDPAVLPQPDEQAQPDQQQEPASDQ</sequence>
<feature type="transmembrane region" description="Helical" evidence="2">
    <location>
        <begin position="6"/>
        <end position="28"/>
    </location>
</feature>
<accession>A0A0F9P7P9</accession>